<accession>A0A166TQI2</accession>
<gene>
    <name evidence="2" type="ORF">FIBSPDRAFT_883975</name>
</gene>
<evidence type="ECO:0000313" key="2">
    <source>
        <dbReference type="EMBL" id="KZP30867.1"/>
    </source>
</evidence>
<sequence length="246" mass="27566">MKHAKRAGTRAGNTKRGMAGVAQHLHGKDEGARRARHKTQGRRSNQNIPGPKKSNTNSWRLITGARLWHWRTKMVKKWSLNFVTLNYDISAAGGDNIVQNQLRRSDARLYRLRAQEKVLSTQKFKFASNLGLYASLGRRTQHTCLRIPSKILAYLPILFQAPSTEGEHSAELEHGTFSPRGRRLVPSPVGVTKDKERRKGLARVDRVNGQSGKAVGDEGSGESHHWLYTRIRGLSAMLADVYIVIA</sequence>
<evidence type="ECO:0000256" key="1">
    <source>
        <dbReference type="SAM" id="MobiDB-lite"/>
    </source>
</evidence>
<feature type="compositionally biased region" description="Polar residues" evidence="1">
    <location>
        <begin position="42"/>
        <end position="57"/>
    </location>
</feature>
<keyword evidence="3" id="KW-1185">Reference proteome</keyword>
<name>A0A166TQI2_9AGAM</name>
<evidence type="ECO:0000313" key="3">
    <source>
        <dbReference type="Proteomes" id="UP000076532"/>
    </source>
</evidence>
<feature type="region of interest" description="Disordered" evidence="1">
    <location>
        <begin position="1"/>
        <end position="57"/>
    </location>
</feature>
<reference evidence="2 3" key="1">
    <citation type="journal article" date="2016" name="Mol. Biol. Evol.">
        <title>Comparative Genomics of Early-Diverging Mushroom-Forming Fungi Provides Insights into the Origins of Lignocellulose Decay Capabilities.</title>
        <authorList>
            <person name="Nagy L.G."/>
            <person name="Riley R."/>
            <person name="Tritt A."/>
            <person name="Adam C."/>
            <person name="Daum C."/>
            <person name="Floudas D."/>
            <person name="Sun H."/>
            <person name="Yadav J.S."/>
            <person name="Pangilinan J."/>
            <person name="Larsson K.H."/>
            <person name="Matsuura K."/>
            <person name="Barry K."/>
            <person name="Labutti K."/>
            <person name="Kuo R."/>
            <person name="Ohm R.A."/>
            <person name="Bhattacharya S.S."/>
            <person name="Shirouzu T."/>
            <person name="Yoshinaga Y."/>
            <person name="Martin F.M."/>
            <person name="Grigoriev I.V."/>
            <person name="Hibbett D.S."/>
        </authorList>
    </citation>
    <scope>NUCLEOTIDE SEQUENCE [LARGE SCALE GENOMIC DNA]</scope>
    <source>
        <strain evidence="2 3">CBS 109695</strain>
    </source>
</reference>
<protein>
    <submittedName>
        <fullName evidence="2">Uncharacterized protein</fullName>
    </submittedName>
</protein>
<organism evidence="2 3">
    <name type="scientific">Athelia psychrophila</name>
    <dbReference type="NCBI Taxonomy" id="1759441"/>
    <lineage>
        <taxon>Eukaryota</taxon>
        <taxon>Fungi</taxon>
        <taxon>Dikarya</taxon>
        <taxon>Basidiomycota</taxon>
        <taxon>Agaricomycotina</taxon>
        <taxon>Agaricomycetes</taxon>
        <taxon>Agaricomycetidae</taxon>
        <taxon>Atheliales</taxon>
        <taxon>Atheliaceae</taxon>
        <taxon>Athelia</taxon>
    </lineage>
</organism>
<dbReference type="AlphaFoldDB" id="A0A166TQI2"/>
<feature type="region of interest" description="Disordered" evidence="1">
    <location>
        <begin position="171"/>
        <end position="192"/>
    </location>
</feature>
<proteinExistence type="predicted"/>
<dbReference type="EMBL" id="KV417492">
    <property type="protein sequence ID" value="KZP30867.1"/>
    <property type="molecule type" value="Genomic_DNA"/>
</dbReference>
<dbReference type="Proteomes" id="UP000076532">
    <property type="component" value="Unassembled WGS sequence"/>
</dbReference>